<feature type="chain" id="PRO_5013006408" evidence="1">
    <location>
        <begin position="20"/>
        <end position="158"/>
    </location>
</feature>
<dbReference type="Proteomes" id="UP000193862">
    <property type="component" value="Unassembled WGS sequence"/>
</dbReference>
<feature type="signal peptide" evidence="1">
    <location>
        <begin position="1"/>
        <end position="19"/>
    </location>
</feature>
<dbReference type="OrthoDB" id="7872837at2"/>
<dbReference type="RefSeq" id="WP_085835940.1">
    <property type="nucleotide sequence ID" value="NZ_FWFS01000004.1"/>
</dbReference>
<keyword evidence="1" id="KW-0732">Signal</keyword>
<keyword evidence="3" id="KW-1185">Reference proteome</keyword>
<reference evidence="2 3" key="1">
    <citation type="submission" date="2017-03" db="EMBL/GenBank/DDBJ databases">
        <authorList>
            <person name="Afonso C.L."/>
            <person name="Miller P.J."/>
            <person name="Scott M.A."/>
            <person name="Spackman E."/>
            <person name="Goraichik I."/>
            <person name="Dimitrov K.M."/>
            <person name="Suarez D.L."/>
            <person name="Swayne D.E."/>
        </authorList>
    </citation>
    <scope>NUCLEOTIDE SEQUENCE [LARGE SCALE GENOMIC DNA]</scope>
    <source>
        <strain evidence="2 3">CECT 8620</strain>
    </source>
</reference>
<evidence type="ECO:0000256" key="1">
    <source>
        <dbReference type="SAM" id="SignalP"/>
    </source>
</evidence>
<proteinExistence type="predicted"/>
<name>A0A1Y5SD14_9RHOB</name>
<evidence type="ECO:0000313" key="2">
    <source>
        <dbReference type="EMBL" id="SLN35146.1"/>
    </source>
</evidence>
<organism evidence="2 3">
    <name type="scientific">Aquimixticola soesokkakensis</name>
    <dbReference type="NCBI Taxonomy" id="1519096"/>
    <lineage>
        <taxon>Bacteria</taxon>
        <taxon>Pseudomonadati</taxon>
        <taxon>Pseudomonadota</taxon>
        <taxon>Alphaproteobacteria</taxon>
        <taxon>Rhodobacterales</taxon>
        <taxon>Paracoccaceae</taxon>
        <taxon>Aquimixticola</taxon>
    </lineage>
</organism>
<dbReference type="EMBL" id="FWFS01000004">
    <property type="protein sequence ID" value="SLN35146.1"/>
    <property type="molecule type" value="Genomic_DNA"/>
</dbReference>
<accession>A0A1Y5SD14</accession>
<gene>
    <name evidence="2" type="ORF">AQS8620_01195</name>
</gene>
<evidence type="ECO:0000313" key="3">
    <source>
        <dbReference type="Proteomes" id="UP000193862"/>
    </source>
</evidence>
<dbReference type="AlphaFoldDB" id="A0A1Y5SD14"/>
<protein>
    <submittedName>
        <fullName evidence="2">Uncharacterized protein</fullName>
    </submittedName>
</protein>
<sequence>MTHARALILICLLPLAALAGTARQALAVEQSSSEAPQLEVLRPVVAPSQGRKPVAIDALTRRFATCAGRLSAQMDHEWITAPERADATREARGQMIALLQAVMPQGGGADVMALRIDAKVAHGRLLARTRFSSDPAQIRWAMQRAAAEIDACRALLLG</sequence>